<name>A0A7R8ZIL3_9CRUS</name>
<feature type="region of interest" description="Disordered" evidence="2">
    <location>
        <begin position="430"/>
        <end position="454"/>
    </location>
</feature>
<dbReference type="PANTHER" id="PTHR23355:SF9">
    <property type="entry name" value="DIS3-LIKE EXONUCLEASE 2"/>
    <property type="match status" value="1"/>
</dbReference>
<dbReference type="SUPFAM" id="SSF50249">
    <property type="entry name" value="Nucleic acid-binding proteins"/>
    <property type="match status" value="1"/>
</dbReference>
<proteinExistence type="inferred from homology"/>
<feature type="domain" description="RNB" evidence="3">
    <location>
        <begin position="284"/>
        <end position="702"/>
    </location>
</feature>
<dbReference type="InterPro" id="IPR022966">
    <property type="entry name" value="RNase_II/R_CS"/>
</dbReference>
<dbReference type="InterPro" id="IPR001900">
    <property type="entry name" value="RNase_II/R"/>
</dbReference>
<dbReference type="GO" id="GO:0000932">
    <property type="term" value="C:P-body"/>
    <property type="evidence" value="ECO:0007669"/>
    <property type="project" value="TreeGrafter"/>
</dbReference>
<dbReference type="Gene3D" id="2.40.50.140">
    <property type="entry name" value="Nucleic acid-binding proteins"/>
    <property type="match status" value="1"/>
</dbReference>
<comment type="similarity">
    <text evidence="1">Belongs to the RNR ribonuclease family.</text>
</comment>
<feature type="region of interest" description="Disordered" evidence="2">
    <location>
        <begin position="152"/>
        <end position="221"/>
    </location>
</feature>
<evidence type="ECO:0000256" key="1">
    <source>
        <dbReference type="RuleBase" id="RU003901"/>
    </source>
</evidence>
<protein>
    <recommendedName>
        <fullName evidence="3">RNB domain-containing protein</fullName>
    </recommendedName>
</protein>
<dbReference type="PROSITE" id="PS01175">
    <property type="entry name" value="RIBONUCLEASE_II"/>
    <property type="match status" value="1"/>
</dbReference>
<dbReference type="SMART" id="SM00955">
    <property type="entry name" value="RNB"/>
    <property type="match status" value="1"/>
</dbReference>
<dbReference type="GO" id="GO:0000175">
    <property type="term" value="F:3'-5'-RNA exonuclease activity"/>
    <property type="evidence" value="ECO:0007669"/>
    <property type="project" value="TreeGrafter"/>
</dbReference>
<dbReference type="GO" id="GO:0010587">
    <property type="term" value="P:miRNA catabolic process"/>
    <property type="evidence" value="ECO:0007669"/>
    <property type="project" value="TreeGrafter"/>
</dbReference>
<dbReference type="Pfam" id="PF17877">
    <property type="entry name" value="Dis3l2_C_term"/>
    <property type="match status" value="1"/>
</dbReference>
<sequence>MQQSTVIVDEVLYSIKGLAMSFDRDAIQKAVIRFYPPERITAARDCILSSLSKTDANSMKIPVTRKGTGAIGRSVLDILDIIDESMAGKFELPKWASVNPCDVLHELKLPGEHPNSDATLSEMSRNLLTLTQGFSNLQDTMAMVLQHVDSSAAGDNNASSSSKSQSPPTISQALNPSSSSTSSPKHGSRLHSETQIHKKSPRRPGTKRIYPQAIDPSGATQIWSKPGATLESIIDAVMNSCLDGKIPGLLLQKSGTNAQTIRSALSRWFRGAIDLKDSGVRRQKQNESADELIFTIDPETARDLDDALCCQLMDDGTYEVGVHIADVSYFVEEGCALDREALRRATSVYMVQMVVPMLPRLLCEKLCSLNPGEDRLAFSTRFTFSPAGDLLAQRFATSVIRSRAKLSYEVVREVWGSSFVLQSATQKREPMAGRPHTVMGSFSPSVHSRSKRRKTMGSAATVPIRYKPMDLFYPLYMNCAQRILETDDLPHSLFPSIEDPALIPHITRSIRHLFYLSQKLREKRIVNGALRLDQVKLCFQLDPETKMPMGFSAYQLRDSNRLIEEFMLLANISVAVKLFRTYPTLAFLRRHPEPHETQLDAAVSALRSFGIIIDTSSSKTIADSLAKYVSDDDLSSARLCVLTNMISKPMQLAKYFCAGVCPDPGFFRHYALSVPLYTHFTSPIRRYPDVIVHRMLKAAIGKGAVTAKQGWELQSIAEHCNLRKEYAKKCSELSSEMFLGCFISACGPLRSKGMIMGVLDHAFEVLLLDMGSVCRVYTNTPNIASYNHVKLKGVSSIRIHWAADPFDIPPPVRYANEVKKSSATPKKQEDLQKKPAVSTKYPPETYTMFSIVRLHLQGIHKTTRFTAVLIPSPTATVLAGGDTDHE</sequence>
<dbReference type="EMBL" id="OB660506">
    <property type="protein sequence ID" value="CAD7225131.1"/>
    <property type="molecule type" value="Genomic_DNA"/>
</dbReference>
<dbReference type="AlphaFoldDB" id="A0A7R8ZIL3"/>
<evidence type="ECO:0000259" key="3">
    <source>
        <dbReference type="SMART" id="SM00955"/>
    </source>
</evidence>
<dbReference type="InterPro" id="IPR050180">
    <property type="entry name" value="RNR_Ribonuclease"/>
</dbReference>
<evidence type="ECO:0000256" key="2">
    <source>
        <dbReference type="SAM" id="MobiDB-lite"/>
    </source>
</evidence>
<accession>A0A7R8ZIL3</accession>
<dbReference type="InterPro" id="IPR012340">
    <property type="entry name" value="NA-bd_OB-fold"/>
</dbReference>
<reference evidence="4" key="1">
    <citation type="submission" date="2020-11" db="EMBL/GenBank/DDBJ databases">
        <authorList>
            <person name="Tran Van P."/>
        </authorList>
    </citation>
    <scope>NUCLEOTIDE SEQUENCE</scope>
</reference>
<dbReference type="InterPro" id="IPR041093">
    <property type="entry name" value="Dis3l2-like_C"/>
</dbReference>
<feature type="compositionally biased region" description="Low complexity" evidence="2">
    <location>
        <begin position="152"/>
        <end position="166"/>
    </location>
</feature>
<dbReference type="PANTHER" id="PTHR23355">
    <property type="entry name" value="RIBONUCLEASE"/>
    <property type="match status" value="1"/>
</dbReference>
<dbReference type="Pfam" id="PF00773">
    <property type="entry name" value="RNB"/>
    <property type="match status" value="1"/>
</dbReference>
<feature type="compositionally biased region" description="Basic residues" evidence="2">
    <location>
        <begin position="197"/>
        <end position="206"/>
    </location>
</feature>
<dbReference type="OrthoDB" id="372421at2759"/>
<dbReference type="GO" id="GO:0006402">
    <property type="term" value="P:mRNA catabolic process"/>
    <property type="evidence" value="ECO:0007669"/>
    <property type="project" value="TreeGrafter"/>
</dbReference>
<organism evidence="4">
    <name type="scientific">Cyprideis torosa</name>
    <dbReference type="NCBI Taxonomy" id="163714"/>
    <lineage>
        <taxon>Eukaryota</taxon>
        <taxon>Metazoa</taxon>
        <taxon>Ecdysozoa</taxon>
        <taxon>Arthropoda</taxon>
        <taxon>Crustacea</taxon>
        <taxon>Oligostraca</taxon>
        <taxon>Ostracoda</taxon>
        <taxon>Podocopa</taxon>
        <taxon>Podocopida</taxon>
        <taxon>Cytherocopina</taxon>
        <taxon>Cytheroidea</taxon>
        <taxon>Cytherideidae</taxon>
        <taxon>Cyprideis</taxon>
    </lineage>
</organism>
<gene>
    <name evidence="4" type="ORF">CTOB1V02_LOCUS3078</name>
</gene>
<dbReference type="GO" id="GO:0003723">
    <property type="term" value="F:RNA binding"/>
    <property type="evidence" value="ECO:0007669"/>
    <property type="project" value="InterPro"/>
</dbReference>
<feature type="compositionally biased region" description="Polar residues" evidence="2">
    <location>
        <begin position="167"/>
        <end position="176"/>
    </location>
</feature>
<evidence type="ECO:0000313" key="4">
    <source>
        <dbReference type="EMBL" id="CAD7225131.1"/>
    </source>
</evidence>